<sequence>MGLSLIPGVTTNMIVGSTKASTYFVTEPLDSPNYSGPSLALDMGPGQEPSLSTGHRPLLQTLLPPNPSTETPFLCITQVPKGGLTEVLQHLPFKIKIYGDEDQALLHSKI</sequence>
<comment type="caution">
    <text evidence="2">The sequence shown here is derived from an EMBL/GenBank/DDBJ whole genome shotgun (WGS) entry which is preliminary data.</text>
</comment>
<proteinExistence type="predicted"/>
<organism evidence="2 3">
    <name type="scientific">Camellia sinensis</name>
    <name type="common">Tea plant</name>
    <name type="synonym">Thea sinensis</name>
    <dbReference type="NCBI Taxonomy" id="4442"/>
    <lineage>
        <taxon>Eukaryota</taxon>
        <taxon>Viridiplantae</taxon>
        <taxon>Streptophyta</taxon>
        <taxon>Embryophyta</taxon>
        <taxon>Tracheophyta</taxon>
        <taxon>Spermatophyta</taxon>
        <taxon>Magnoliopsida</taxon>
        <taxon>eudicotyledons</taxon>
        <taxon>Gunneridae</taxon>
        <taxon>Pentapetalae</taxon>
        <taxon>asterids</taxon>
        <taxon>Ericales</taxon>
        <taxon>Theaceae</taxon>
        <taxon>Camellia</taxon>
    </lineage>
</organism>
<protein>
    <submittedName>
        <fullName evidence="2">Uncharacterized protein</fullName>
    </submittedName>
</protein>
<keyword evidence="3" id="KW-1185">Reference proteome</keyword>
<gene>
    <name evidence="2" type="ORF">HYC85_018446</name>
</gene>
<evidence type="ECO:0000256" key="1">
    <source>
        <dbReference type="SAM" id="MobiDB-lite"/>
    </source>
</evidence>
<evidence type="ECO:0000313" key="2">
    <source>
        <dbReference type="EMBL" id="KAF5944369.1"/>
    </source>
</evidence>
<name>A0A7J7GUC1_CAMSI</name>
<feature type="region of interest" description="Disordered" evidence="1">
    <location>
        <begin position="35"/>
        <end position="56"/>
    </location>
</feature>
<reference evidence="2 3" key="2">
    <citation type="submission" date="2020-07" db="EMBL/GenBank/DDBJ databases">
        <title>Genome assembly of wild tea tree DASZ reveals pedigree and selection history of tea varieties.</title>
        <authorList>
            <person name="Zhang W."/>
        </authorList>
    </citation>
    <scope>NUCLEOTIDE SEQUENCE [LARGE SCALE GENOMIC DNA]</scope>
    <source>
        <strain evidence="3">cv. G240</strain>
        <tissue evidence="2">Leaf</tissue>
    </source>
</reference>
<dbReference type="EMBL" id="JACBKZ010000008">
    <property type="protein sequence ID" value="KAF5944369.1"/>
    <property type="molecule type" value="Genomic_DNA"/>
</dbReference>
<reference evidence="3" key="1">
    <citation type="journal article" date="2020" name="Nat. Commun.">
        <title>Genome assembly of wild tea tree DASZ reveals pedigree and selection history of tea varieties.</title>
        <authorList>
            <person name="Zhang W."/>
            <person name="Zhang Y."/>
            <person name="Qiu H."/>
            <person name="Guo Y."/>
            <person name="Wan H."/>
            <person name="Zhang X."/>
            <person name="Scossa F."/>
            <person name="Alseekh S."/>
            <person name="Zhang Q."/>
            <person name="Wang P."/>
            <person name="Xu L."/>
            <person name="Schmidt M.H."/>
            <person name="Jia X."/>
            <person name="Li D."/>
            <person name="Zhu A."/>
            <person name="Guo F."/>
            <person name="Chen W."/>
            <person name="Ni D."/>
            <person name="Usadel B."/>
            <person name="Fernie A.R."/>
            <person name="Wen W."/>
        </authorList>
    </citation>
    <scope>NUCLEOTIDE SEQUENCE [LARGE SCALE GENOMIC DNA]</scope>
    <source>
        <strain evidence="3">cv. G240</strain>
    </source>
</reference>
<evidence type="ECO:0000313" key="3">
    <source>
        <dbReference type="Proteomes" id="UP000593564"/>
    </source>
</evidence>
<dbReference type="Proteomes" id="UP000593564">
    <property type="component" value="Unassembled WGS sequence"/>
</dbReference>
<accession>A0A7J7GUC1</accession>
<dbReference type="AlphaFoldDB" id="A0A7J7GUC1"/>